<sequence>MDRDKILKQLLNSSETLIMPDAFDPISAKIIEYAGFSAVQCSGYSYAISKGYKHEDDIDLKTNLDITKSIVDTVNIPVMADGEDGYGEGENFKNTIKEFINTGVSGINIEDQVHNMECKKLRIIDELDMLNKIKDANSIKFDLGKNDFIINARTDALLSLSNRKEAQKLAIDRANKYLEAGADLCFVAYVKTLDEVKLLSREINGPISIAAGLQYNIQEFSINDCIELGIARVSLPTVMILNSIESMVKKLKEIKSTGNFNEIIKDINLLYNSNLLEEILNGKNKSLLQ</sequence>
<protein>
    <submittedName>
        <fullName evidence="1">Carboxyvinyl-carboxyphosphonate phosphorylmutase BcpA</fullName>
        <ecNumber evidence="1">2.7.8.23</ecNumber>
    </submittedName>
</protein>
<name>M1MH60_9CLOT</name>
<dbReference type="PATRIC" id="fig|931276.5.peg.1886"/>
<dbReference type="PANTHER" id="PTHR42905">
    <property type="entry name" value="PHOSPHOENOLPYRUVATE CARBOXYLASE"/>
    <property type="match status" value="1"/>
</dbReference>
<proteinExistence type="predicted"/>
<dbReference type="RefSeq" id="WP_015391989.1">
    <property type="nucleotide sequence ID" value="NC_020291.1"/>
</dbReference>
<dbReference type="KEGG" id="csr:Cspa_c18980"/>
<dbReference type="EMBL" id="CP004121">
    <property type="protein sequence ID" value="AGF55668.1"/>
    <property type="molecule type" value="Genomic_DNA"/>
</dbReference>
<dbReference type="OrthoDB" id="8629576at2"/>
<evidence type="ECO:0000313" key="2">
    <source>
        <dbReference type="Proteomes" id="UP000011728"/>
    </source>
</evidence>
<accession>M1MH60</accession>
<dbReference type="InterPro" id="IPR039556">
    <property type="entry name" value="ICL/PEPM"/>
</dbReference>
<dbReference type="GO" id="GO:0008807">
    <property type="term" value="F:carboxyvinyl-carboxyphosphonate phosphorylmutase activity"/>
    <property type="evidence" value="ECO:0007669"/>
    <property type="project" value="UniProtKB-EC"/>
</dbReference>
<dbReference type="Gene3D" id="3.20.20.60">
    <property type="entry name" value="Phosphoenolpyruvate-binding domains"/>
    <property type="match status" value="1"/>
</dbReference>
<dbReference type="eggNOG" id="COG2513">
    <property type="taxonomic scope" value="Bacteria"/>
</dbReference>
<gene>
    <name evidence="1" type="primary">bcpA</name>
    <name evidence="1" type="ORF">Cspa_c18980</name>
</gene>
<dbReference type="Pfam" id="PF13714">
    <property type="entry name" value="PEP_mutase"/>
    <property type="match status" value="1"/>
</dbReference>
<dbReference type="InterPro" id="IPR015813">
    <property type="entry name" value="Pyrv/PenolPyrv_kinase-like_dom"/>
</dbReference>
<dbReference type="EC" id="2.7.8.23" evidence="1"/>
<keyword evidence="2" id="KW-1185">Reference proteome</keyword>
<evidence type="ECO:0000313" key="1">
    <source>
        <dbReference type="EMBL" id="AGF55668.1"/>
    </source>
</evidence>
<reference evidence="1 2" key="1">
    <citation type="submission" date="2013-02" db="EMBL/GenBank/DDBJ databases">
        <title>Genome sequence of Clostridium saccharoperbutylacetonicum N1-4(HMT).</title>
        <authorList>
            <person name="Poehlein A."/>
            <person name="Daniel R."/>
        </authorList>
    </citation>
    <scope>NUCLEOTIDE SEQUENCE [LARGE SCALE GENOMIC DNA]</scope>
    <source>
        <strain evidence="2">N1-4(HMT)</strain>
    </source>
</reference>
<dbReference type="PANTHER" id="PTHR42905:SF16">
    <property type="entry name" value="CARBOXYPHOSPHONOENOLPYRUVATE PHOSPHONOMUTASE-LIKE PROTEIN (AFU_ORTHOLOGUE AFUA_5G07230)"/>
    <property type="match status" value="1"/>
</dbReference>
<organism evidence="1 2">
    <name type="scientific">Clostridium saccharoperbutylacetonicum N1-4(HMT)</name>
    <dbReference type="NCBI Taxonomy" id="931276"/>
    <lineage>
        <taxon>Bacteria</taxon>
        <taxon>Bacillati</taxon>
        <taxon>Bacillota</taxon>
        <taxon>Clostridia</taxon>
        <taxon>Eubacteriales</taxon>
        <taxon>Clostridiaceae</taxon>
        <taxon>Clostridium</taxon>
    </lineage>
</organism>
<dbReference type="AlphaFoldDB" id="M1MH60"/>
<dbReference type="Proteomes" id="UP000011728">
    <property type="component" value="Chromosome"/>
</dbReference>
<keyword evidence="1" id="KW-0808">Transferase</keyword>
<dbReference type="CDD" id="cd00377">
    <property type="entry name" value="ICL_PEPM"/>
    <property type="match status" value="1"/>
</dbReference>
<dbReference type="HOGENOM" id="CLU_027389_3_2_9"/>
<dbReference type="SUPFAM" id="SSF51621">
    <property type="entry name" value="Phosphoenolpyruvate/pyruvate domain"/>
    <property type="match status" value="1"/>
</dbReference>
<dbReference type="InterPro" id="IPR040442">
    <property type="entry name" value="Pyrv_kinase-like_dom_sf"/>
</dbReference>